<dbReference type="InterPro" id="IPR017441">
    <property type="entry name" value="Protein_kinase_ATP_BS"/>
</dbReference>
<dbReference type="GO" id="GO:0046872">
    <property type="term" value="F:metal ion binding"/>
    <property type="evidence" value="ECO:0007669"/>
    <property type="project" value="UniProtKB-KW"/>
</dbReference>
<dbReference type="SUPFAM" id="SSF56112">
    <property type="entry name" value="Protein kinase-like (PK-like)"/>
    <property type="match status" value="1"/>
</dbReference>
<keyword evidence="5" id="KW-0460">Magnesium</keyword>
<feature type="domain" description="Protein kinase" evidence="7">
    <location>
        <begin position="18"/>
        <end position="299"/>
    </location>
</feature>
<evidence type="ECO:0000256" key="3">
    <source>
        <dbReference type="PIRSR" id="PIRSR000615-1"/>
    </source>
</evidence>
<dbReference type="Gene3D" id="3.30.200.20">
    <property type="entry name" value="Phosphorylase Kinase, domain 1"/>
    <property type="match status" value="1"/>
</dbReference>
<comment type="subcellular location">
    <subcellularLocation>
        <location evidence="1">Membrane</location>
        <topology evidence="1">Single-pass membrane protein</topology>
    </subcellularLocation>
</comment>
<gene>
    <name evidence="8" type="ORF">NEMVEDRAFT_v1g81124</name>
</gene>
<reference evidence="8 9" key="1">
    <citation type="journal article" date="2007" name="Science">
        <title>Sea anemone genome reveals ancestral eumetazoan gene repertoire and genomic organization.</title>
        <authorList>
            <person name="Putnam N.H."/>
            <person name="Srivastava M."/>
            <person name="Hellsten U."/>
            <person name="Dirks B."/>
            <person name="Chapman J."/>
            <person name="Salamov A."/>
            <person name="Terry A."/>
            <person name="Shapiro H."/>
            <person name="Lindquist E."/>
            <person name="Kapitonov V.V."/>
            <person name="Jurka J."/>
            <person name="Genikhovich G."/>
            <person name="Grigoriev I.V."/>
            <person name="Lucas S.M."/>
            <person name="Steele R.E."/>
            <person name="Finnerty J.R."/>
            <person name="Technau U."/>
            <person name="Martindale M.Q."/>
            <person name="Rokhsar D.S."/>
        </authorList>
    </citation>
    <scope>NUCLEOTIDE SEQUENCE [LARGE SCALE GENOMIC DNA]</scope>
    <source>
        <strain evidence="9">CH2 X CH6</strain>
    </source>
</reference>
<proteinExistence type="predicted"/>
<dbReference type="PROSITE" id="PS00109">
    <property type="entry name" value="PROTEIN_KINASE_TYR"/>
    <property type="match status" value="1"/>
</dbReference>
<feature type="binding site" evidence="6">
    <location>
        <position position="55"/>
    </location>
    <ligand>
        <name>ATP</name>
        <dbReference type="ChEBI" id="CHEBI:30616"/>
    </ligand>
</feature>
<dbReference type="GO" id="GO:0043235">
    <property type="term" value="C:receptor complex"/>
    <property type="evidence" value="ECO:0000318"/>
    <property type="project" value="GO_Central"/>
</dbReference>
<dbReference type="eggNOG" id="KOG0200">
    <property type="taxonomic scope" value="Eukaryota"/>
</dbReference>
<dbReference type="InterPro" id="IPR008266">
    <property type="entry name" value="Tyr_kinase_AS"/>
</dbReference>
<dbReference type="OMA" id="CCTEDEG"/>
<dbReference type="GO" id="GO:0005886">
    <property type="term" value="C:plasma membrane"/>
    <property type="evidence" value="ECO:0000318"/>
    <property type="project" value="GO_Central"/>
</dbReference>
<feature type="binding site" evidence="5">
    <location>
        <position position="181"/>
    </location>
    <ligand>
        <name>Mg(2+)</name>
        <dbReference type="ChEBI" id="CHEBI:18420"/>
    </ligand>
</feature>
<dbReference type="PROSITE" id="PS00107">
    <property type="entry name" value="PROTEIN_KINASE_ATP"/>
    <property type="match status" value="1"/>
</dbReference>
<dbReference type="PhylomeDB" id="A7RGW8"/>
<organism evidence="8 9">
    <name type="scientific">Nematostella vectensis</name>
    <name type="common">Starlet sea anemone</name>
    <dbReference type="NCBI Taxonomy" id="45351"/>
    <lineage>
        <taxon>Eukaryota</taxon>
        <taxon>Metazoa</taxon>
        <taxon>Cnidaria</taxon>
        <taxon>Anthozoa</taxon>
        <taxon>Hexacorallia</taxon>
        <taxon>Actiniaria</taxon>
        <taxon>Edwardsiidae</taxon>
        <taxon>Nematostella</taxon>
    </lineage>
</organism>
<protein>
    <recommendedName>
        <fullName evidence="7">Protein kinase domain-containing protein</fullName>
    </recommendedName>
</protein>
<dbReference type="GO" id="GO:0005524">
    <property type="term" value="F:ATP binding"/>
    <property type="evidence" value="ECO:0007669"/>
    <property type="project" value="UniProtKB-UniRule"/>
</dbReference>
<dbReference type="AlphaFoldDB" id="A7RGW8"/>
<dbReference type="Gene3D" id="1.10.510.10">
    <property type="entry name" value="Transferase(Phosphotransferase) domain 1"/>
    <property type="match status" value="1"/>
</dbReference>
<evidence type="ECO:0000313" key="9">
    <source>
        <dbReference type="Proteomes" id="UP000001593"/>
    </source>
</evidence>
<feature type="binding site" evidence="5">
    <location>
        <position position="168"/>
    </location>
    <ligand>
        <name>Mg(2+)</name>
        <dbReference type="ChEBI" id="CHEBI:18420"/>
    </ligand>
</feature>
<dbReference type="SMART" id="SM00219">
    <property type="entry name" value="TyrKc"/>
    <property type="match status" value="1"/>
</dbReference>
<dbReference type="Proteomes" id="UP000001593">
    <property type="component" value="Unassembled WGS sequence"/>
</dbReference>
<dbReference type="HOGENOM" id="CLU_000288_7_40_1"/>
<feature type="binding site" evidence="4">
    <location>
        <begin position="25"/>
        <end position="32"/>
    </location>
    <ligand>
        <name>ATP</name>
        <dbReference type="ChEBI" id="CHEBI:30616"/>
    </ligand>
</feature>
<dbReference type="Pfam" id="PF07714">
    <property type="entry name" value="PK_Tyr_Ser-Thr"/>
    <property type="match status" value="1"/>
</dbReference>
<feature type="active site" description="Proton acceptor" evidence="3">
    <location>
        <position position="163"/>
    </location>
</feature>
<dbReference type="FunFam" id="1.10.510.10:FF:000462">
    <property type="entry name" value="Receptor tyrosine kinase"/>
    <property type="match status" value="1"/>
</dbReference>
<dbReference type="PANTHER" id="PTHR24416">
    <property type="entry name" value="TYROSINE-PROTEIN KINASE RECEPTOR"/>
    <property type="match status" value="1"/>
</dbReference>
<sequence length="337" mass="38006">MLGPIPEPDEWEVDYSSIAFGEVVGSGAFGKVTKATIVGLPGGPENKETVVAVKKLNAMATMEDRRNFLSEIEMMKQLGKHLNIVSILGCVTHAGQLCLITEYCPYGDLRNYLRAIRDKVSTRDSLAGRAPGRELTQNDLLSFARQIAVGMEYLSQKMFVHRDLAARNILICEDNLVKISDFGLTRDVYESSEYHKMHNTGKLPLKWMAPEAIFQNVHTTKSDVWAFGVVLWEIVTLGGSPYPGQSGKEFYKKLKNGYRMEKPDMCSPELYAMMRSCWASSPEDRPTFTKLRNQLEQLMDREDELYIDVNFEDAEYSYLATDSSSSGRLSQEPLLLI</sequence>
<feature type="binding site" evidence="4">
    <location>
        <position position="54"/>
    </location>
    <ligand>
        <name>ATP</name>
        <dbReference type="ChEBI" id="CHEBI:30616"/>
    </ligand>
</feature>
<evidence type="ECO:0000259" key="7">
    <source>
        <dbReference type="PROSITE" id="PS50011"/>
    </source>
</evidence>
<evidence type="ECO:0000256" key="2">
    <source>
        <dbReference type="ARBA" id="ARBA00051243"/>
    </source>
</evidence>
<dbReference type="GO" id="GO:0007169">
    <property type="term" value="P:cell surface receptor protein tyrosine kinase signaling pathway"/>
    <property type="evidence" value="ECO:0000318"/>
    <property type="project" value="GO_Central"/>
</dbReference>
<dbReference type="InterPro" id="IPR050122">
    <property type="entry name" value="RTK"/>
</dbReference>
<keyword evidence="4 6" id="KW-0067">ATP-binding</keyword>
<keyword evidence="5" id="KW-0479">Metal-binding</keyword>
<keyword evidence="4 6" id="KW-0547">Nucleotide-binding</keyword>
<dbReference type="PIRSF" id="PIRSF000615">
    <property type="entry name" value="TyrPK_CSF1-R"/>
    <property type="match status" value="1"/>
</dbReference>
<feature type="binding site" evidence="4">
    <location>
        <position position="167"/>
    </location>
    <ligand>
        <name>ATP</name>
        <dbReference type="ChEBI" id="CHEBI:30616"/>
    </ligand>
</feature>
<dbReference type="InterPro" id="IPR000719">
    <property type="entry name" value="Prot_kinase_dom"/>
</dbReference>
<dbReference type="InParanoid" id="A7RGW8"/>
<comment type="catalytic activity">
    <reaction evidence="2">
        <text>L-tyrosyl-[protein] + ATP = O-phospho-L-tyrosyl-[protein] + ADP + H(+)</text>
        <dbReference type="Rhea" id="RHEA:10596"/>
        <dbReference type="Rhea" id="RHEA-COMP:10136"/>
        <dbReference type="Rhea" id="RHEA-COMP:20101"/>
        <dbReference type="ChEBI" id="CHEBI:15378"/>
        <dbReference type="ChEBI" id="CHEBI:30616"/>
        <dbReference type="ChEBI" id="CHEBI:46858"/>
        <dbReference type="ChEBI" id="CHEBI:61978"/>
        <dbReference type="ChEBI" id="CHEBI:456216"/>
        <dbReference type="EC" id="2.7.10.1"/>
    </reaction>
</comment>
<feature type="binding site" evidence="4">
    <location>
        <begin position="102"/>
        <end position="108"/>
    </location>
    <ligand>
        <name>ATP</name>
        <dbReference type="ChEBI" id="CHEBI:30616"/>
    </ligand>
</feature>
<dbReference type="PROSITE" id="PS50011">
    <property type="entry name" value="PROTEIN_KINASE_DOM"/>
    <property type="match status" value="1"/>
</dbReference>
<evidence type="ECO:0000256" key="5">
    <source>
        <dbReference type="PIRSR" id="PIRSR000615-3"/>
    </source>
</evidence>
<evidence type="ECO:0000313" key="8">
    <source>
        <dbReference type="EMBL" id="EDO49126.1"/>
    </source>
</evidence>
<dbReference type="EMBL" id="DS469510">
    <property type="protein sequence ID" value="EDO49126.1"/>
    <property type="molecule type" value="Genomic_DNA"/>
</dbReference>
<evidence type="ECO:0000256" key="6">
    <source>
        <dbReference type="PROSITE-ProRule" id="PRU10141"/>
    </source>
</evidence>
<dbReference type="PRINTS" id="PR00109">
    <property type="entry name" value="TYRKINASE"/>
</dbReference>
<dbReference type="CDD" id="cd00192">
    <property type="entry name" value="PTKc"/>
    <property type="match status" value="1"/>
</dbReference>
<dbReference type="PANTHER" id="PTHR24416:SF620">
    <property type="entry name" value="TYROSINE-PROTEIN KINASE RECEPTOR TORSO"/>
    <property type="match status" value="1"/>
</dbReference>
<evidence type="ECO:0000256" key="1">
    <source>
        <dbReference type="ARBA" id="ARBA00004167"/>
    </source>
</evidence>
<evidence type="ECO:0000256" key="4">
    <source>
        <dbReference type="PIRSR" id="PIRSR000615-2"/>
    </source>
</evidence>
<dbReference type="InterPro" id="IPR011009">
    <property type="entry name" value="Kinase-like_dom_sf"/>
</dbReference>
<name>A7RGW8_NEMVE</name>
<accession>A7RGW8</accession>
<dbReference type="InterPro" id="IPR020635">
    <property type="entry name" value="Tyr_kinase_cat_dom"/>
</dbReference>
<keyword evidence="9" id="KW-1185">Reference proteome</keyword>
<dbReference type="STRING" id="45351.A7RGW8"/>
<dbReference type="InterPro" id="IPR001245">
    <property type="entry name" value="Ser-Thr/Tyr_kinase_cat_dom"/>
</dbReference>
<dbReference type="GO" id="GO:0004714">
    <property type="term" value="F:transmembrane receptor protein tyrosine kinase activity"/>
    <property type="evidence" value="ECO:0000318"/>
    <property type="project" value="GO_Central"/>
</dbReference>